<gene>
    <name evidence="3" type="ORF">E6C64_03485</name>
</gene>
<evidence type="ECO:0000313" key="4">
    <source>
        <dbReference type="Proteomes" id="UP000309133"/>
    </source>
</evidence>
<organism evidence="3 4">
    <name type="scientific">Naasia lichenicola</name>
    <dbReference type="NCBI Taxonomy" id="2565933"/>
    <lineage>
        <taxon>Bacteria</taxon>
        <taxon>Bacillati</taxon>
        <taxon>Actinomycetota</taxon>
        <taxon>Actinomycetes</taxon>
        <taxon>Micrococcales</taxon>
        <taxon>Microbacteriaceae</taxon>
        <taxon>Naasia</taxon>
    </lineage>
</organism>
<keyword evidence="2" id="KW-0472">Membrane</keyword>
<reference evidence="3 4" key="1">
    <citation type="submission" date="2019-04" db="EMBL/GenBank/DDBJ databases">
        <authorList>
            <person name="Jiang L."/>
        </authorList>
    </citation>
    <scope>NUCLEOTIDE SEQUENCE [LARGE SCALE GENOMIC DNA]</scope>
    <source>
        <strain evidence="3 4">YIM 131853</strain>
    </source>
</reference>
<dbReference type="AlphaFoldDB" id="A0A4S4FSG6"/>
<dbReference type="EMBL" id="SSSM01000001">
    <property type="protein sequence ID" value="THG33623.1"/>
    <property type="molecule type" value="Genomic_DNA"/>
</dbReference>
<keyword evidence="2" id="KW-0812">Transmembrane</keyword>
<comment type="caution">
    <text evidence="3">The sequence shown here is derived from an EMBL/GenBank/DDBJ whole genome shotgun (WGS) entry which is preliminary data.</text>
</comment>
<keyword evidence="2" id="KW-1133">Transmembrane helix</keyword>
<feature type="region of interest" description="Disordered" evidence="1">
    <location>
        <begin position="124"/>
        <end position="145"/>
    </location>
</feature>
<evidence type="ECO:0000256" key="1">
    <source>
        <dbReference type="SAM" id="MobiDB-lite"/>
    </source>
</evidence>
<dbReference type="OrthoDB" id="74134at2"/>
<feature type="transmembrane region" description="Helical" evidence="2">
    <location>
        <begin position="101"/>
        <end position="119"/>
    </location>
</feature>
<accession>A0A4S4FSG6</accession>
<evidence type="ECO:0008006" key="5">
    <source>
        <dbReference type="Google" id="ProtNLM"/>
    </source>
</evidence>
<proteinExistence type="predicted"/>
<evidence type="ECO:0000313" key="3">
    <source>
        <dbReference type="EMBL" id="THG33623.1"/>
    </source>
</evidence>
<feature type="transmembrane region" description="Helical" evidence="2">
    <location>
        <begin position="49"/>
        <end position="66"/>
    </location>
</feature>
<protein>
    <recommendedName>
        <fullName evidence="5">DoxX family protein</fullName>
    </recommendedName>
</protein>
<sequence length="145" mass="15337">MGATALLAAYVGVWATVAPRGFYESFPGFGFTWISIDGPFNEHLIRDVGAMYVALGTLTVAAFFARMAAAGRLVGLGWTVFGCLHFGYHALHPEGGTTDRIATLLSLGISLALGILLMIPPRRESERPPTAESGFPARGATGPVR</sequence>
<dbReference type="Proteomes" id="UP000309133">
    <property type="component" value="Unassembled WGS sequence"/>
</dbReference>
<evidence type="ECO:0000256" key="2">
    <source>
        <dbReference type="SAM" id="Phobius"/>
    </source>
</evidence>
<name>A0A4S4FSG6_9MICO</name>
<keyword evidence="4" id="KW-1185">Reference proteome</keyword>
<feature type="transmembrane region" description="Helical" evidence="2">
    <location>
        <begin position="73"/>
        <end position="89"/>
    </location>
</feature>